<dbReference type="Proteomes" id="UP000694251">
    <property type="component" value="Chromosome 11"/>
</dbReference>
<dbReference type="PROSITE" id="PS50181">
    <property type="entry name" value="FBOX"/>
    <property type="match status" value="1"/>
</dbReference>
<organism evidence="2 3">
    <name type="scientific">Arabidopsis suecica</name>
    <name type="common">Swedish thale-cress</name>
    <name type="synonym">Cardaminopsis suecica</name>
    <dbReference type="NCBI Taxonomy" id="45249"/>
    <lineage>
        <taxon>Eukaryota</taxon>
        <taxon>Viridiplantae</taxon>
        <taxon>Streptophyta</taxon>
        <taxon>Embryophyta</taxon>
        <taxon>Tracheophyta</taxon>
        <taxon>Spermatophyta</taxon>
        <taxon>Magnoliopsida</taxon>
        <taxon>eudicotyledons</taxon>
        <taxon>Gunneridae</taxon>
        <taxon>Pentapetalae</taxon>
        <taxon>rosids</taxon>
        <taxon>malvids</taxon>
        <taxon>Brassicales</taxon>
        <taxon>Brassicaceae</taxon>
        <taxon>Camelineae</taxon>
        <taxon>Arabidopsis</taxon>
    </lineage>
</organism>
<sequence length="387" mass="44853">METRNSGYWSELPIDILRSVLERLSFVDFHRAKIVCSNWYSCSKHSLILRKPESPWLILFQERGGCGLYNPEEDSIYETNRDFSRIRFLANSRNWFLVRDSRSNLYIMDVFSEKKIDLPPLESIKGGFVTLSRVGDKKFSERFTYGSEEFIKNAEDLRGLLWVDEKKEEYVVVWFFDRGARYIAFCKNGEDHYRDIPTQIDVCKELSDMVLHGGDSTLYILTKRRVIRKLAFSKQEGFVDVAKFSDTFRQTTYDHISGAILSNNIAVTTAGEVLLVQNFFYETTRYRRFRLYKKDPNTDQNPLVEVYSLGDEALLMDLGITVPAGSTLGIEPNSIYFTCDDRVYGPQHSCLDICVFNIATKKLKRFPGLSLSNDDLSLKDARWFLPS</sequence>
<protein>
    <submittedName>
        <fullName evidence="2">F-box-like domain superfamily</fullName>
    </submittedName>
</protein>
<dbReference type="AlphaFoldDB" id="A0A8T1ZDZ5"/>
<gene>
    <name evidence="2" type="ORF">ISN44_As11g024840</name>
</gene>
<name>A0A8T1ZDZ5_ARASU</name>
<dbReference type="InterPro" id="IPR001810">
    <property type="entry name" value="F-box_dom"/>
</dbReference>
<dbReference type="PANTHER" id="PTHR44259">
    <property type="entry name" value="OS07G0183000 PROTEIN-RELATED"/>
    <property type="match status" value="1"/>
</dbReference>
<dbReference type="EMBL" id="JAEFBJ010000011">
    <property type="protein sequence ID" value="KAG7556453.1"/>
    <property type="molecule type" value="Genomic_DNA"/>
</dbReference>
<evidence type="ECO:0000313" key="2">
    <source>
        <dbReference type="EMBL" id="KAG7556453.1"/>
    </source>
</evidence>
<reference evidence="2 3" key="1">
    <citation type="submission" date="2020-12" db="EMBL/GenBank/DDBJ databases">
        <title>Concerted genomic and epigenomic changes stabilize Arabidopsis allopolyploids.</title>
        <authorList>
            <person name="Chen Z."/>
        </authorList>
    </citation>
    <scope>NUCLEOTIDE SEQUENCE [LARGE SCALE GENOMIC DNA]</scope>
    <source>
        <strain evidence="2">As9502</strain>
        <tissue evidence="2">Leaf</tissue>
    </source>
</reference>
<dbReference type="OrthoDB" id="1083899at2759"/>
<dbReference type="Pfam" id="PF03478">
    <property type="entry name" value="Beta-prop_KIB1-4"/>
    <property type="match status" value="1"/>
</dbReference>
<evidence type="ECO:0000313" key="3">
    <source>
        <dbReference type="Proteomes" id="UP000694251"/>
    </source>
</evidence>
<dbReference type="InterPro" id="IPR050942">
    <property type="entry name" value="F-box_BR-signaling"/>
</dbReference>
<dbReference type="SMART" id="SM00256">
    <property type="entry name" value="FBOX"/>
    <property type="match status" value="1"/>
</dbReference>
<feature type="domain" description="F-box" evidence="1">
    <location>
        <begin position="6"/>
        <end position="59"/>
    </location>
</feature>
<dbReference type="PANTHER" id="PTHR44259:SF31">
    <property type="entry name" value="F-BOX FAMILY PROTEIN"/>
    <property type="match status" value="1"/>
</dbReference>
<evidence type="ECO:0000259" key="1">
    <source>
        <dbReference type="PROSITE" id="PS50181"/>
    </source>
</evidence>
<comment type="caution">
    <text evidence="2">The sequence shown here is derived from an EMBL/GenBank/DDBJ whole genome shotgun (WGS) entry which is preliminary data.</text>
</comment>
<accession>A0A8T1ZDZ5</accession>
<proteinExistence type="predicted"/>
<dbReference type="Pfam" id="PF00646">
    <property type="entry name" value="F-box"/>
    <property type="match status" value="1"/>
</dbReference>
<keyword evidence="3" id="KW-1185">Reference proteome</keyword>
<dbReference type="InterPro" id="IPR005174">
    <property type="entry name" value="KIB1-4_b-propeller"/>
</dbReference>